<feature type="non-terminal residue" evidence="3">
    <location>
        <position position="159"/>
    </location>
</feature>
<feature type="compositionally biased region" description="Basic and acidic residues" evidence="1">
    <location>
        <begin position="132"/>
        <end position="146"/>
    </location>
</feature>
<dbReference type="KEGG" id="alim:106510788"/>
<proteinExistence type="predicted"/>
<organism evidence="2 3">
    <name type="scientific">Austrofundulus limnaeus</name>
    <name type="common">Annual killifish</name>
    <dbReference type="NCBI Taxonomy" id="52670"/>
    <lineage>
        <taxon>Eukaryota</taxon>
        <taxon>Metazoa</taxon>
        <taxon>Chordata</taxon>
        <taxon>Craniata</taxon>
        <taxon>Vertebrata</taxon>
        <taxon>Euteleostomi</taxon>
        <taxon>Actinopterygii</taxon>
        <taxon>Neopterygii</taxon>
        <taxon>Teleostei</taxon>
        <taxon>Neoteleostei</taxon>
        <taxon>Acanthomorphata</taxon>
        <taxon>Ovalentaria</taxon>
        <taxon>Atherinomorphae</taxon>
        <taxon>Cyprinodontiformes</taxon>
        <taxon>Rivulidae</taxon>
        <taxon>Austrofundulus</taxon>
    </lineage>
</organism>
<gene>
    <name evidence="3" type="primary">LOC106510788</name>
</gene>
<protein>
    <submittedName>
        <fullName evidence="3">Guanylate cyclase soluble subunit alpha-2</fullName>
    </submittedName>
</protein>
<dbReference type="OrthoDB" id="6127067at2759"/>
<dbReference type="AlphaFoldDB" id="A0A2I4AHK1"/>
<feature type="region of interest" description="Disordered" evidence="1">
    <location>
        <begin position="1"/>
        <end position="81"/>
    </location>
</feature>
<evidence type="ECO:0000256" key="1">
    <source>
        <dbReference type="SAM" id="MobiDB-lite"/>
    </source>
</evidence>
<feature type="region of interest" description="Disordered" evidence="1">
    <location>
        <begin position="132"/>
        <end position="159"/>
    </location>
</feature>
<dbReference type="GeneID" id="106510788"/>
<dbReference type="Proteomes" id="UP000192220">
    <property type="component" value="Unplaced"/>
</dbReference>
<reference evidence="3" key="1">
    <citation type="submission" date="2025-08" db="UniProtKB">
        <authorList>
            <consortium name="RefSeq"/>
        </authorList>
    </citation>
    <scope>IDENTIFICATION</scope>
</reference>
<evidence type="ECO:0000313" key="2">
    <source>
        <dbReference type="Proteomes" id="UP000192220"/>
    </source>
</evidence>
<keyword evidence="2" id="KW-1185">Reference proteome</keyword>
<evidence type="ECO:0000313" key="3">
    <source>
        <dbReference type="RefSeq" id="XP_013854963.1"/>
    </source>
</evidence>
<accession>A0A2I4AHK1</accession>
<name>A0A2I4AHK1_AUSLI</name>
<dbReference type="STRING" id="52670.A0A2I4AHK1"/>
<feature type="compositionally biased region" description="Low complexity" evidence="1">
    <location>
        <begin position="1"/>
        <end position="19"/>
    </location>
</feature>
<sequence length="159" mass="17481">MSSSSRKISSESFSSSVGSDCGLESPGGDAGDGALEPADESRGCPFASFPSAHRAALWNGRGPGERPVCPAGDEQRGPCVPHKRATRRRRVNLDSLGESLKRLTSPTTQTVQEALQRTLQFYRQQEIRCEDVESDERRREKKEKCQLLENSGSEEDVLQ</sequence>
<dbReference type="RefSeq" id="XP_013854963.1">
    <property type="nucleotide sequence ID" value="XM_013999509.1"/>
</dbReference>
<dbReference type="InParanoid" id="A0A2I4AHK1"/>